<accession>A0A1S7LD18</accession>
<sequence>MSAQLLEQAQAFEPVPLSKNLVALRDALDAFAPDLMRIAEIIKRDVALTGRVLARNNGGDKQREWLTGSVPRAVTNLGLSQVEAPLEELFFEVPILSRTNPLYYIAQSSAKVARCAAAIAREVNDLSLLVQNGRIRPLDPELAYSTALMLGAGQWCLVGSSAKYRRALQRKQRQLDWTLRAELTLEMEWFGFQRYQVGATLCRQWGLPASVSDIVAAPRQGLTLLKAGRSIKFRDGVALQAVVGLAQWLADPIPGKQPSEDAEQLQELLSFFGLSDEQWQQIDDDLAQMLVEEEEMDLVYKTTADEPTLRDEGVSRP</sequence>
<dbReference type="Pfam" id="PF08668">
    <property type="entry name" value="HDOD"/>
    <property type="match status" value="1"/>
</dbReference>
<dbReference type="EMBL" id="LO017727">
    <property type="protein sequence ID" value="CRH04830.1"/>
    <property type="molecule type" value="Genomic_DNA"/>
</dbReference>
<evidence type="ECO:0000313" key="2">
    <source>
        <dbReference type="EMBL" id="CRH04830.1"/>
    </source>
</evidence>
<protein>
    <submittedName>
        <fullName evidence="2">Putative signal transduction protein</fullName>
    </submittedName>
</protein>
<dbReference type="SUPFAM" id="SSF109604">
    <property type="entry name" value="HD-domain/PDEase-like"/>
    <property type="match status" value="1"/>
</dbReference>
<dbReference type="InterPro" id="IPR013976">
    <property type="entry name" value="HDOD"/>
</dbReference>
<name>A0A1S7LD18_MAGMO</name>
<dbReference type="PANTHER" id="PTHR33525:SF3">
    <property type="entry name" value="RIBONUCLEASE Y"/>
    <property type="match status" value="1"/>
</dbReference>
<dbReference type="PROSITE" id="PS51833">
    <property type="entry name" value="HDOD"/>
    <property type="match status" value="1"/>
</dbReference>
<gene>
    <name evidence="2" type="ORF">MAGMO_0626</name>
</gene>
<proteinExistence type="predicted"/>
<dbReference type="Gene3D" id="1.10.3210.10">
    <property type="entry name" value="Hypothetical protein af1432"/>
    <property type="match status" value="1"/>
</dbReference>
<feature type="domain" description="HDOD" evidence="1">
    <location>
        <begin position="14"/>
        <end position="221"/>
    </location>
</feature>
<dbReference type="InterPro" id="IPR052340">
    <property type="entry name" value="RNase_Y/CdgJ"/>
</dbReference>
<organism evidence="2">
    <name type="scientific">Magnetococcus massalia (strain MO-1)</name>
    <dbReference type="NCBI Taxonomy" id="451514"/>
    <lineage>
        <taxon>Bacteria</taxon>
        <taxon>Pseudomonadati</taxon>
        <taxon>Pseudomonadota</taxon>
        <taxon>Magnetococcia</taxon>
        <taxon>Magnetococcales</taxon>
        <taxon>Magnetococcaceae</taxon>
        <taxon>Magnetococcus</taxon>
    </lineage>
</organism>
<evidence type="ECO:0000259" key="1">
    <source>
        <dbReference type="PROSITE" id="PS51833"/>
    </source>
</evidence>
<dbReference type="AlphaFoldDB" id="A0A1S7LD18"/>
<reference evidence="2" key="1">
    <citation type="submission" date="2015-04" db="EMBL/GenBank/DDBJ databases">
        <authorList>
            <person name="Syromyatnikov M.Y."/>
            <person name="Popov V.N."/>
        </authorList>
    </citation>
    <scope>NUCLEOTIDE SEQUENCE</scope>
    <source>
        <strain evidence="2">MO-1</strain>
    </source>
</reference>
<dbReference type="PANTHER" id="PTHR33525">
    <property type="match status" value="1"/>
</dbReference>